<accession>A0A0F9UZ51</accession>
<dbReference type="AlphaFoldDB" id="A0A0F9UZ51"/>
<dbReference type="EMBL" id="LAZR01000746">
    <property type="protein sequence ID" value="KKN58883.1"/>
    <property type="molecule type" value="Genomic_DNA"/>
</dbReference>
<sequence length="44" mass="5041">MSPLYNPNDMRIKHCGRNCNKHIVSQQLHDYVGCAKAVDLRKGE</sequence>
<gene>
    <name evidence="1" type="ORF">LCGC14_0547900</name>
</gene>
<evidence type="ECO:0000313" key="1">
    <source>
        <dbReference type="EMBL" id="KKN58883.1"/>
    </source>
</evidence>
<protein>
    <submittedName>
        <fullName evidence="1">Uncharacterized protein</fullName>
    </submittedName>
</protein>
<reference evidence="1" key="1">
    <citation type="journal article" date="2015" name="Nature">
        <title>Complex archaea that bridge the gap between prokaryotes and eukaryotes.</title>
        <authorList>
            <person name="Spang A."/>
            <person name="Saw J.H."/>
            <person name="Jorgensen S.L."/>
            <person name="Zaremba-Niedzwiedzka K."/>
            <person name="Martijn J."/>
            <person name="Lind A.E."/>
            <person name="van Eijk R."/>
            <person name="Schleper C."/>
            <person name="Guy L."/>
            <person name="Ettema T.J."/>
        </authorList>
    </citation>
    <scope>NUCLEOTIDE SEQUENCE</scope>
</reference>
<name>A0A0F9UZ51_9ZZZZ</name>
<organism evidence="1">
    <name type="scientific">marine sediment metagenome</name>
    <dbReference type="NCBI Taxonomy" id="412755"/>
    <lineage>
        <taxon>unclassified sequences</taxon>
        <taxon>metagenomes</taxon>
        <taxon>ecological metagenomes</taxon>
    </lineage>
</organism>
<proteinExistence type="predicted"/>
<comment type="caution">
    <text evidence="1">The sequence shown here is derived from an EMBL/GenBank/DDBJ whole genome shotgun (WGS) entry which is preliminary data.</text>
</comment>